<organism evidence="2 3">
    <name type="scientific">Chitinophaga eiseniae</name>
    <dbReference type="NCBI Taxonomy" id="634771"/>
    <lineage>
        <taxon>Bacteria</taxon>
        <taxon>Pseudomonadati</taxon>
        <taxon>Bacteroidota</taxon>
        <taxon>Chitinophagia</taxon>
        <taxon>Chitinophagales</taxon>
        <taxon>Chitinophagaceae</taxon>
        <taxon>Chitinophaga</taxon>
    </lineage>
</organism>
<dbReference type="AlphaFoldDB" id="A0A847SEZ3"/>
<accession>A0A847SEZ3</accession>
<proteinExistence type="predicted"/>
<protein>
    <submittedName>
        <fullName evidence="2">Uncharacterized protein</fullName>
    </submittedName>
</protein>
<gene>
    <name evidence="2" type="ORF">HGH91_24300</name>
</gene>
<feature type="region of interest" description="Disordered" evidence="1">
    <location>
        <begin position="78"/>
        <end position="143"/>
    </location>
</feature>
<dbReference type="Proteomes" id="UP000552864">
    <property type="component" value="Unassembled WGS sequence"/>
</dbReference>
<dbReference type="RefSeq" id="WP_168741518.1">
    <property type="nucleotide sequence ID" value="NZ_JABAHZ010000007.1"/>
</dbReference>
<evidence type="ECO:0000256" key="1">
    <source>
        <dbReference type="SAM" id="MobiDB-lite"/>
    </source>
</evidence>
<sequence length="143" mass="15526">MKSLIILSILLTTGLLPYVYGQEKPENTSGRTGRSIDVLFPTLRKDISDMNARSGTSTPDRTVISTPTKKRLFTNYQPATTRPNAAPTVLKKAATLPSEASSKESADRVKQANPVQPAKVTIPSQGEAREITNPVRATPVKKH</sequence>
<keyword evidence="3" id="KW-1185">Reference proteome</keyword>
<evidence type="ECO:0000313" key="3">
    <source>
        <dbReference type="Proteomes" id="UP000552864"/>
    </source>
</evidence>
<evidence type="ECO:0000313" key="2">
    <source>
        <dbReference type="EMBL" id="NLR81770.1"/>
    </source>
</evidence>
<name>A0A847SEZ3_9BACT</name>
<reference evidence="2 3" key="1">
    <citation type="submission" date="2020-04" db="EMBL/GenBank/DDBJ databases">
        <authorList>
            <person name="Yin C."/>
        </authorList>
    </citation>
    <scope>NUCLEOTIDE SEQUENCE [LARGE SCALE GENOMIC DNA]</scope>
    <source>
        <strain evidence="2 3">Ak56</strain>
    </source>
</reference>
<dbReference type="EMBL" id="JABAHZ010000007">
    <property type="protein sequence ID" value="NLR81770.1"/>
    <property type="molecule type" value="Genomic_DNA"/>
</dbReference>
<comment type="caution">
    <text evidence="2">The sequence shown here is derived from an EMBL/GenBank/DDBJ whole genome shotgun (WGS) entry which is preliminary data.</text>
</comment>
<feature type="compositionally biased region" description="Basic and acidic residues" evidence="1">
    <location>
        <begin position="101"/>
        <end position="110"/>
    </location>
</feature>